<keyword evidence="1" id="KW-0472">Membrane</keyword>
<evidence type="ECO:0000313" key="4">
    <source>
        <dbReference type="Proteomes" id="UP001611415"/>
    </source>
</evidence>
<feature type="domain" description="Peptidase C14 caspase" evidence="2">
    <location>
        <begin position="3"/>
        <end position="237"/>
    </location>
</feature>
<dbReference type="InterPro" id="IPR052039">
    <property type="entry name" value="Caspase-related_regulators"/>
</dbReference>
<keyword evidence="1" id="KW-1133">Transmembrane helix</keyword>
<gene>
    <name evidence="3" type="ORF">ACH49W_31680</name>
</gene>
<accession>A0ABW7X9Z2</accession>
<dbReference type="PANTHER" id="PTHR22576:SF37">
    <property type="entry name" value="MUCOSA-ASSOCIATED LYMPHOID TISSUE LYMPHOMA TRANSLOCATION PROTEIN 1"/>
    <property type="match status" value="1"/>
</dbReference>
<dbReference type="PROSITE" id="PS00018">
    <property type="entry name" value="EF_HAND_1"/>
    <property type="match status" value="1"/>
</dbReference>
<evidence type="ECO:0000259" key="2">
    <source>
        <dbReference type="Pfam" id="PF00656"/>
    </source>
</evidence>
<name>A0ABW7X9Z2_9NOCA</name>
<dbReference type="Gene3D" id="2.60.120.380">
    <property type="match status" value="3"/>
</dbReference>
<dbReference type="SUPFAM" id="SSF52129">
    <property type="entry name" value="Caspase-like"/>
    <property type="match status" value="1"/>
</dbReference>
<comment type="caution">
    <text evidence="3">The sequence shown here is derived from an EMBL/GenBank/DDBJ whole genome shotgun (WGS) entry which is preliminary data.</text>
</comment>
<dbReference type="NCBIfam" id="NF047832">
    <property type="entry name" value="caspase_w_EACC1"/>
    <property type="match status" value="1"/>
</dbReference>
<dbReference type="RefSeq" id="WP_357402797.1">
    <property type="nucleotide sequence ID" value="NZ_JBEYCD010000003.1"/>
</dbReference>
<feature type="transmembrane region" description="Helical" evidence="1">
    <location>
        <begin position="281"/>
        <end position="302"/>
    </location>
</feature>
<keyword evidence="4" id="KW-1185">Reference proteome</keyword>
<dbReference type="Gene3D" id="3.40.50.1460">
    <property type="match status" value="1"/>
</dbReference>
<keyword evidence="1" id="KW-0812">Transmembrane</keyword>
<dbReference type="InterPro" id="IPR011600">
    <property type="entry name" value="Pept_C14_caspase"/>
</dbReference>
<evidence type="ECO:0000313" key="3">
    <source>
        <dbReference type="EMBL" id="MFI2477947.1"/>
    </source>
</evidence>
<reference evidence="3 4" key="1">
    <citation type="submission" date="2024-10" db="EMBL/GenBank/DDBJ databases">
        <title>The Natural Products Discovery Center: Release of the First 8490 Sequenced Strains for Exploring Actinobacteria Biosynthetic Diversity.</title>
        <authorList>
            <person name="Kalkreuter E."/>
            <person name="Kautsar S.A."/>
            <person name="Yang D."/>
            <person name="Bader C.D."/>
            <person name="Teijaro C.N."/>
            <person name="Fluegel L."/>
            <person name="Davis C.M."/>
            <person name="Simpson J.R."/>
            <person name="Lauterbach L."/>
            <person name="Steele A.D."/>
            <person name="Gui C."/>
            <person name="Meng S."/>
            <person name="Li G."/>
            <person name="Viehrig K."/>
            <person name="Ye F."/>
            <person name="Su P."/>
            <person name="Kiefer A.F."/>
            <person name="Nichols A."/>
            <person name="Cepeda A.J."/>
            <person name="Yan W."/>
            <person name="Fan B."/>
            <person name="Jiang Y."/>
            <person name="Adhikari A."/>
            <person name="Zheng C.-J."/>
            <person name="Schuster L."/>
            <person name="Cowan T.M."/>
            <person name="Smanski M.J."/>
            <person name="Chevrette M.G."/>
            <person name="De Carvalho L.P.S."/>
            <person name="Shen B."/>
        </authorList>
    </citation>
    <scope>NUCLEOTIDE SEQUENCE [LARGE SCALE GENOMIC DNA]</scope>
    <source>
        <strain evidence="3 4">NPDC019275</strain>
    </source>
</reference>
<dbReference type="Pfam" id="PF00656">
    <property type="entry name" value="Peptidase_C14"/>
    <property type="match status" value="1"/>
</dbReference>
<dbReference type="InterPro" id="IPR029030">
    <property type="entry name" value="Caspase-like_dom_sf"/>
</dbReference>
<sequence>MAKRSLIIANQHYRDPAYAELPGAAHDAAELEAVLADPNIGGFEVEVLRDATGAQCRIAIERFFGSARADDRLLLHMSCHGQKDLQNRLYLIGTDSEKAYLAATGIDSTFINDQIEGSGSHQTVLLLDCCYSGAFSRRWLTRSGSDSVDVTEPFSGRGRVVITASTSLQFSHESEASSRAATEPSVFTSAVVQGLRTGAADLDGDGWISTDDLYNYVHDSVKRRTPNQTPTRSVDSVQGPLYIARNVAFRAKHAREGIWQPPPETPPEEKPATERWWRRRWSAISAIALLVLGLGAVATYLLRPDPAPVERTLEIAKPGDTAGLTFRGRVGQKVFVKVTSSTLPSQCGLPVLRGPAGDQIASGCTKDGGTGYVDGTVLRADGEYTVVLDPANNATGKATVRVIDVVDQDSAITADGAPVTSTIREPGGVSKFRFTGSAGQRVFVEVTSSTLPSQCGVLELRDPAGKEIASGCTYESGTGYIDTERLTSSGEYTIVVDPSDYATGESQVRLFNVVDQDTTISASGAPVTSSLEQPGAVSKFRFAGTAGQKVSALVSSSTLPPQCGVIELRDRAGRELESECIDQSGAGFIENAILPAAGEYMIVIDPAGYGVGESQVRLFNVVDQDTTITPDGPPVTAAIKEPGAVSKLRFTGSAGQKVSIAVSSLTLPSRCGVIVLRDPTGKNVVDNGCIDDDGTGHITTTLPTAGEYTFVVDPAGTATGDSQVRLYTE</sequence>
<organism evidence="3 4">
    <name type="scientific">Nocardia xishanensis</name>
    <dbReference type="NCBI Taxonomy" id="238964"/>
    <lineage>
        <taxon>Bacteria</taxon>
        <taxon>Bacillati</taxon>
        <taxon>Actinomycetota</taxon>
        <taxon>Actinomycetes</taxon>
        <taxon>Mycobacteriales</taxon>
        <taxon>Nocardiaceae</taxon>
        <taxon>Nocardia</taxon>
    </lineage>
</organism>
<dbReference type="InterPro" id="IPR018247">
    <property type="entry name" value="EF_Hand_1_Ca_BS"/>
</dbReference>
<dbReference type="Proteomes" id="UP001611415">
    <property type="component" value="Unassembled WGS sequence"/>
</dbReference>
<evidence type="ECO:0000256" key="1">
    <source>
        <dbReference type="SAM" id="Phobius"/>
    </source>
</evidence>
<protein>
    <submittedName>
        <fullName evidence="3">Caspase family protein</fullName>
    </submittedName>
</protein>
<dbReference type="EMBL" id="JBIRYO010000031">
    <property type="protein sequence ID" value="MFI2477947.1"/>
    <property type="molecule type" value="Genomic_DNA"/>
</dbReference>
<proteinExistence type="predicted"/>
<dbReference type="PANTHER" id="PTHR22576">
    <property type="entry name" value="MUCOSA ASSOCIATED LYMPHOID TISSUE LYMPHOMA TRANSLOCATION PROTEIN 1/PARACASPASE"/>
    <property type="match status" value="1"/>
</dbReference>